<feature type="domain" description="Type II secretion system protein GspF" evidence="9">
    <location>
        <begin position="274"/>
        <end position="395"/>
    </location>
</feature>
<evidence type="ECO:0000313" key="10">
    <source>
        <dbReference type="EMBL" id="XBS20472.1"/>
    </source>
</evidence>
<feature type="transmembrane region" description="Helical" evidence="8">
    <location>
        <begin position="373"/>
        <end position="398"/>
    </location>
</feature>
<comment type="subcellular location">
    <subcellularLocation>
        <location evidence="1">Cell membrane</location>
        <topology evidence="1">Multi-pass membrane protein</topology>
    </subcellularLocation>
</comment>
<dbReference type="InterPro" id="IPR003004">
    <property type="entry name" value="GspF/PilC"/>
</dbReference>
<evidence type="ECO:0000256" key="5">
    <source>
        <dbReference type="ARBA" id="ARBA00022989"/>
    </source>
</evidence>
<accession>A0AAU7NU08</accession>
<keyword evidence="3" id="KW-1003">Cell membrane</keyword>
<dbReference type="EMBL" id="CP157743">
    <property type="protein sequence ID" value="XBS20472.1"/>
    <property type="molecule type" value="Genomic_DNA"/>
</dbReference>
<proteinExistence type="inferred from homology"/>
<evidence type="ECO:0000313" key="11">
    <source>
        <dbReference type="Proteomes" id="UP001225378"/>
    </source>
</evidence>
<dbReference type="Pfam" id="PF00482">
    <property type="entry name" value="T2SSF"/>
    <property type="match status" value="2"/>
</dbReference>
<sequence>MPVFSYTARDRSGQQRNDSIESPSREAAIANLRGQGLLPLRITEVKNKTDGSASFSWNPLDYRSIRPDDIEHEFHQMAVMLRSGISLMDALNMTARHCRIGARPTWQDLTKRIQQGSSFTEALSEHKIFTNFTIQLVRVGEQTGHLNTVMDQAAEEMKANRKLKKQIMTALRYPAFTLLFAIGLVVFMLTSIIPEIKKLLQIMGKPMPPITQALIDISDWFLANGIYVGVLIGGILFSFIALYQVPRSRWWIDRISLKLPVLGYVLRLSGTVLFARAMGLLLRSGVVIVEALETMEKLHGNHYMASKVRMARNRVMQGSSLTEPLQADTGYMPLMLQMIRVGESSGTLDDILIEMTDYHDELLQQAIAKLTGMIAPLMTVFVGGIVGFVYAAFLVAMFSAAGGSPS</sequence>
<dbReference type="PANTHER" id="PTHR30012">
    <property type="entry name" value="GENERAL SECRETION PATHWAY PROTEIN"/>
    <property type="match status" value="1"/>
</dbReference>
<dbReference type="InterPro" id="IPR018076">
    <property type="entry name" value="T2SS_GspF_dom"/>
</dbReference>
<dbReference type="PANTHER" id="PTHR30012:SF0">
    <property type="entry name" value="TYPE II SECRETION SYSTEM PROTEIN F-RELATED"/>
    <property type="match status" value="1"/>
</dbReference>
<keyword evidence="4 8" id="KW-0812">Transmembrane</keyword>
<reference evidence="10 11" key="1">
    <citation type="journal article" date="2024" name="Microbiology">
        <title>Methylomarinum rosea sp. nov., a novel halophilic methanotrophic bacterium from the hypersaline Lake Elton.</title>
        <authorList>
            <person name="Suleimanov R.Z."/>
            <person name="Oshkin I.Y."/>
            <person name="Danilova O.V."/>
            <person name="Suzina N.E."/>
            <person name="Dedysh S.N."/>
        </authorList>
    </citation>
    <scope>NUCLEOTIDE SEQUENCE [LARGE SCALE GENOMIC DNA]</scope>
    <source>
        <strain evidence="10 11">Ch1-1</strain>
    </source>
</reference>
<evidence type="ECO:0000256" key="3">
    <source>
        <dbReference type="ARBA" id="ARBA00022475"/>
    </source>
</evidence>
<feature type="transmembrane region" description="Helical" evidence="8">
    <location>
        <begin position="221"/>
        <end position="243"/>
    </location>
</feature>
<evidence type="ECO:0000256" key="8">
    <source>
        <dbReference type="SAM" id="Phobius"/>
    </source>
</evidence>
<feature type="transmembrane region" description="Helical" evidence="8">
    <location>
        <begin position="171"/>
        <end position="193"/>
    </location>
</feature>
<evidence type="ECO:0000256" key="1">
    <source>
        <dbReference type="ARBA" id="ARBA00004651"/>
    </source>
</evidence>
<dbReference type="AlphaFoldDB" id="A0AAU7NU08"/>
<comment type="similarity">
    <text evidence="2">Belongs to the GSP F family.</text>
</comment>
<dbReference type="Proteomes" id="UP001225378">
    <property type="component" value="Chromosome"/>
</dbReference>
<keyword evidence="5 8" id="KW-1133">Transmembrane helix</keyword>
<dbReference type="InterPro" id="IPR042094">
    <property type="entry name" value="T2SS_GspF_sf"/>
</dbReference>
<organism evidence="10 11">
    <name type="scientific">Methylomarinum roseum</name>
    <dbReference type="NCBI Taxonomy" id="3067653"/>
    <lineage>
        <taxon>Bacteria</taxon>
        <taxon>Pseudomonadati</taxon>
        <taxon>Pseudomonadota</taxon>
        <taxon>Gammaproteobacteria</taxon>
        <taxon>Methylococcales</taxon>
        <taxon>Methylococcaceae</taxon>
        <taxon>Methylomarinum</taxon>
    </lineage>
</organism>
<dbReference type="KEGG" id="mech:Q9L42_019335"/>
<name>A0AAU7NU08_9GAMM</name>
<dbReference type="Gene3D" id="1.20.81.30">
    <property type="entry name" value="Type II secretion system (T2SS), domain F"/>
    <property type="match status" value="2"/>
</dbReference>
<keyword evidence="11" id="KW-1185">Reference proteome</keyword>
<evidence type="ECO:0000256" key="4">
    <source>
        <dbReference type="ARBA" id="ARBA00022692"/>
    </source>
</evidence>
<evidence type="ECO:0000259" key="9">
    <source>
        <dbReference type="Pfam" id="PF00482"/>
    </source>
</evidence>
<protein>
    <submittedName>
        <fullName evidence="10">Type II secretion system F family protein</fullName>
    </submittedName>
</protein>
<dbReference type="RefSeq" id="WP_305906750.1">
    <property type="nucleotide sequence ID" value="NZ_CP157743.1"/>
</dbReference>
<evidence type="ECO:0000256" key="7">
    <source>
        <dbReference type="SAM" id="MobiDB-lite"/>
    </source>
</evidence>
<gene>
    <name evidence="10" type="ORF">Q9L42_019335</name>
</gene>
<keyword evidence="6 8" id="KW-0472">Membrane</keyword>
<evidence type="ECO:0000256" key="2">
    <source>
        <dbReference type="ARBA" id="ARBA00005745"/>
    </source>
</evidence>
<dbReference type="GO" id="GO:0005886">
    <property type="term" value="C:plasma membrane"/>
    <property type="evidence" value="ECO:0007669"/>
    <property type="project" value="UniProtKB-SubCell"/>
</dbReference>
<feature type="region of interest" description="Disordered" evidence="7">
    <location>
        <begin position="1"/>
        <end position="23"/>
    </location>
</feature>
<feature type="domain" description="Type II secretion system protein GspF" evidence="9">
    <location>
        <begin position="75"/>
        <end position="194"/>
    </location>
</feature>
<dbReference type="PRINTS" id="PR00812">
    <property type="entry name" value="BCTERIALGSPF"/>
</dbReference>
<evidence type="ECO:0000256" key="6">
    <source>
        <dbReference type="ARBA" id="ARBA00023136"/>
    </source>
</evidence>